<protein>
    <submittedName>
        <fullName evidence="2">Uncharacterized protein</fullName>
    </submittedName>
</protein>
<dbReference type="EMBL" id="LXQA010711667">
    <property type="protein sequence ID" value="MCI67207.1"/>
    <property type="molecule type" value="Genomic_DNA"/>
</dbReference>
<evidence type="ECO:0000313" key="2">
    <source>
        <dbReference type="EMBL" id="MCI67207.1"/>
    </source>
</evidence>
<dbReference type="Proteomes" id="UP000265520">
    <property type="component" value="Unassembled WGS sequence"/>
</dbReference>
<keyword evidence="3" id="KW-1185">Reference proteome</keyword>
<comment type="caution">
    <text evidence="2">The sequence shown here is derived from an EMBL/GenBank/DDBJ whole genome shotgun (WGS) entry which is preliminary data.</text>
</comment>
<sequence length="64" mass="6657">AELRAAQVSLAKLNGEKKSADDRVAELEAAMAPTSGEPEEAFGLVTRADLVGKINEISDDCLAA</sequence>
<accession>A0A392U379</accession>
<feature type="coiled-coil region" evidence="1">
    <location>
        <begin position="3"/>
        <end position="30"/>
    </location>
</feature>
<evidence type="ECO:0000256" key="1">
    <source>
        <dbReference type="SAM" id="Coils"/>
    </source>
</evidence>
<feature type="non-terminal residue" evidence="2">
    <location>
        <position position="1"/>
    </location>
</feature>
<keyword evidence="1" id="KW-0175">Coiled coil</keyword>
<reference evidence="2 3" key="1">
    <citation type="journal article" date="2018" name="Front. Plant Sci.">
        <title>Red Clover (Trifolium pratense) and Zigzag Clover (T. medium) - A Picture of Genomic Similarities and Differences.</title>
        <authorList>
            <person name="Dluhosova J."/>
            <person name="Istvanek J."/>
            <person name="Nedelnik J."/>
            <person name="Repkova J."/>
        </authorList>
    </citation>
    <scope>NUCLEOTIDE SEQUENCE [LARGE SCALE GENOMIC DNA]</scope>
    <source>
        <strain evidence="3">cv. 10/8</strain>
        <tissue evidence="2">Leaf</tissue>
    </source>
</reference>
<name>A0A392U379_9FABA</name>
<evidence type="ECO:0000313" key="3">
    <source>
        <dbReference type="Proteomes" id="UP000265520"/>
    </source>
</evidence>
<proteinExistence type="predicted"/>
<dbReference type="AlphaFoldDB" id="A0A392U379"/>
<organism evidence="2 3">
    <name type="scientific">Trifolium medium</name>
    <dbReference type="NCBI Taxonomy" id="97028"/>
    <lineage>
        <taxon>Eukaryota</taxon>
        <taxon>Viridiplantae</taxon>
        <taxon>Streptophyta</taxon>
        <taxon>Embryophyta</taxon>
        <taxon>Tracheophyta</taxon>
        <taxon>Spermatophyta</taxon>
        <taxon>Magnoliopsida</taxon>
        <taxon>eudicotyledons</taxon>
        <taxon>Gunneridae</taxon>
        <taxon>Pentapetalae</taxon>
        <taxon>rosids</taxon>
        <taxon>fabids</taxon>
        <taxon>Fabales</taxon>
        <taxon>Fabaceae</taxon>
        <taxon>Papilionoideae</taxon>
        <taxon>50 kb inversion clade</taxon>
        <taxon>NPAAA clade</taxon>
        <taxon>Hologalegina</taxon>
        <taxon>IRL clade</taxon>
        <taxon>Trifolieae</taxon>
        <taxon>Trifolium</taxon>
    </lineage>
</organism>